<dbReference type="Proteomes" id="UP000005753">
    <property type="component" value="Chromosome"/>
</dbReference>
<gene>
    <name evidence="1" type="ORF">EubceDRAFT1_0514</name>
</gene>
<dbReference type="AlphaFoldDB" id="I5ARE0"/>
<sequence length="30" mass="3383">MSFYSEVGVRNVFPASLFFDNGVFQVLKAL</sequence>
<evidence type="ECO:0000313" key="2">
    <source>
        <dbReference type="Proteomes" id="UP000005753"/>
    </source>
</evidence>
<keyword evidence="2" id="KW-1185">Reference proteome</keyword>
<accession>I5ARE0</accession>
<dbReference type="EMBL" id="CM001487">
    <property type="protein sequence ID" value="EIM56363.1"/>
    <property type="molecule type" value="Genomic_DNA"/>
</dbReference>
<protein>
    <submittedName>
        <fullName evidence="1">Uncharacterized protein</fullName>
    </submittedName>
</protein>
<dbReference type="STRING" id="633697.EubceDRAFT1_0514"/>
<evidence type="ECO:0000313" key="1">
    <source>
        <dbReference type="EMBL" id="EIM56363.1"/>
    </source>
</evidence>
<reference evidence="1 2" key="1">
    <citation type="submission" date="2010-08" db="EMBL/GenBank/DDBJ databases">
        <authorList>
            <consortium name="US DOE Joint Genome Institute (JGI-PGF)"/>
            <person name="Lucas S."/>
            <person name="Copeland A."/>
            <person name="Lapidus A."/>
            <person name="Cheng J.-F."/>
            <person name="Bruce D."/>
            <person name="Goodwin L."/>
            <person name="Pitluck S."/>
            <person name="Land M.L."/>
            <person name="Hauser L."/>
            <person name="Chang Y.-J."/>
            <person name="Anderson I.J."/>
            <person name="Johnson E."/>
            <person name="Mulhopadhyay B."/>
            <person name="Kyrpides N."/>
            <person name="Woyke T.J."/>
        </authorList>
    </citation>
    <scope>NUCLEOTIDE SEQUENCE [LARGE SCALE GENOMIC DNA]</scope>
    <source>
        <strain evidence="1 2">6</strain>
    </source>
</reference>
<organism evidence="1 2">
    <name type="scientific">Eubacterium cellulosolvens (strain ATCC 43171 / JCM 9499 / 6)</name>
    <name type="common">Cillobacterium cellulosolvens</name>
    <dbReference type="NCBI Taxonomy" id="633697"/>
    <lineage>
        <taxon>Bacteria</taxon>
        <taxon>Bacillati</taxon>
        <taxon>Bacillota</taxon>
        <taxon>Clostridia</taxon>
        <taxon>Eubacteriales</taxon>
        <taxon>Eubacteriaceae</taxon>
        <taxon>Eubacterium</taxon>
    </lineage>
</organism>
<dbReference type="HOGENOM" id="CLU_3403594_0_0_9"/>
<proteinExistence type="predicted"/>
<reference evidence="1 2" key="2">
    <citation type="submission" date="2012-02" db="EMBL/GenBank/DDBJ databases">
        <title>Improved High-Quality Draft sequence of Eubacterium cellulosolvens 6.</title>
        <authorList>
            <consortium name="US DOE Joint Genome Institute"/>
            <person name="Lucas S."/>
            <person name="Han J."/>
            <person name="Lapidus A."/>
            <person name="Cheng J.-F."/>
            <person name="Goodwin L."/>
            <person name="Pitluck S."/>
            <person name="Peters L."/>
            <person name="Mikhailova N."/>
            <person name="Gu W."/>
            <person name="Detter J.C."/>
            <person name="Han C."/>
            <person name="Tapia R."/>
            <person name="Land M."/>
            <person name="Hauser L."/>
            <person name="Kyrpides N."/>
            <person name="Ivanova N."/>
            <person name="Pagani I."/>
            <person name="Johnson E."/>
            <person name="Mukhopadhyay B."/>
            <person name="Anderson I."/>
            <person name="Woyke T."/>
        </authorList>
    </citation>
    <scope>NUCLEOTIDE SEQUENCE [LARGE SCALE GENOMIC DNA]</scope>
    <source>
        <strain evidence="1 2">6</strain>
    </source>
</reference>
<name>I5ARE0_EUBC6</name>